<gene>
    <name evidence="6" type="primary">CNKSR1</name>
</gene>
<dbReference type="Pfam" id="PF10534">
    <property type="entry name" value="CRIC_ras_sig"/>
    <property type="match status" value="1"/>
</dbReference>
<feature type="compositionally biased region" description="Basic and acidic residues" evidence="2">
    <location>
        <begin position="645"/>
        <end position="655"/>
    </location>
</feature>
<feature type="region of interest" description="Disordered" evidence="2">
    <location>
        <begin position="463"/>
        <end position="539"/>
    </location>
</feature>
<sequence>MESIAAWSPEMVVAWLRGLDKVLQQYPFENWTMTGKDLLQLSYRDLEELGVWCVGHQELILEAVEQLCVLNYELRTSNLRTLTEKLQGVAQTLQTLILSRRKVNTYDGDALERPSPDLLACIVELIAAAKGLFAWLNRYLFSYANDYSASRDIICLCADLAETIQKVSHEIKDHIYLGSSLLGKNISGICENILNCSPAALLNQNAVLERVELVPTETEDKLVGLVGWTRMNLVKKLLEVPSQVTLVLKKIPLIFSGSPSAPRSPQQQVSRTWVHWAVLIFPGAAVDCALESRDQEADSEGPYSPIAIAPPRPSTLELRPTASETSDKEVVSGSVATRLSRRRVSCQDLGRVDCDGWLLKKKEHVGFMAQKWKRCWFVLKGHTLYWYNHPNDEKAVGLINVSTYNLESKKEQKKKYVFQLTHEKYKPFVFAAETLADLSMWVSRLITSIAKYPLPQKSVLHREEDCYSETEAEDPEDDSPRHGLDQPRRRELERTQLLTSSSRGSNESLSSPGSPQRSPMPWRKEDGRASPHSPLTNPAGEELESLIKCLKQGGVSLIGKQQLLTHEQYRKSFIKRNKNPKINEKVHLIRALKKAKVAELQILDNLLNDSELTSEKFQHWKEQHQELYQEIQTWWAHRPSQRDGMEVELVSDRSPQDTALAAAAEP</sequence>
<protein>
    <submittedName>
        <fullName evidence="6">Connector enhancer of kinase suppressor of Ras 1</fullName>
    </submittedName>
</protein>
<dbReference type="PANTHER" id="PTHR12844:SF10">
    <property type="entry name" value="CONNECTOR ENHANCER OF KINASE SUPPRESSOR OF RAS 1"/>
    <property type="match status" value="1"/>
</dbReference>
<feature type="compositionally biased region" description="Acidic residues" evidence="2">
    <location>
        <begin position="466"/>
        <end position="477"/>
    </location>
</feature>
<dbReference type="InterPro" id="IPR011993">
    <property type="entry name" value="PH-like_dom_sf"/>
</dbReference>
<reference evidence="6" key="2">
    <citation type="submission" date="2025-09" db="UniProtKB">
        <authorList>
            <consortium name="Ensembl"/>
        </authorList>
    </citation>
    <scope>IDENTIFICATION</scope>
</reference>
<dbReference type="CDD" id="cd09511">
    <property type="entry name" value="SAM_CNK1_2_3-suppressor"/>
    <property type="match status" value="1"/>
</dbReference>
<evidence type="ECO:0000259" key="5">
    <source>
        <dbReference type="PROSITE" id="PS51290"/>
    </source>
</evidence>
<dbReference type="GO" id="GO:0030674">
    <property type="term" value="F:protein-macromolecule adaptor activity"/>
    <property type="evidence" value="ECO:0007669"/>
    <property type="project" value="Ensembl"/>
</dbReference>
<evidence type="ECO:0000256" key="2">
    <source>
        <dbReference type="SAM" id="MobiDB-lite"/>
    </source>
</evidence>
<dbReference type="InterPro" id="IPR001849">
    <property type="entry name" value="PH_domain"/>
</dbReference>
<dbReference type="OMA" id="VFQLTHN"/>
<dbReference type="Ensembl" id="ENSSPUT00000014683.1">
    <property type="protein sequence ID" value="ENSSPUP00000013767.1"/>
    <property type="gene ID" value="ENSSPUG00000010576.1"/>
</dbReference>
<keyword evidence="1" id="KW-0597">Phosphoprotein</keyword>
<dbReference type="InterPro" id="IPR013761">
    <property type="entry name" value="SAM/pointed_sf"/>
</dbReference>
<dbReference type="PANTHER" id="PTHR12844">
    <property type="entry name" value="CONNECTOR ENCHANCER OF KINASE SUPPRESSOR OF RAS"/>
    <property type="match status" value="1"/>
</dbReference>
<dbReference type="PROSITE" id="PS50003">
    <property type="entry name" value="PH_DOMAIN"/>
    <property type="match status" value="1"/>
</dbReference>
<reference evidence="6" key="1">
    <citation type="submission" date="2025-08" db="UniProtKB">
        <authorList>
            <consortium name="Ensembl"/>
        </authorList>
    </citation>
    <scope>IDENTIFICATION</scope>
</reference>
<dbReference type="SUPFAM" id="SSF50729">
    <property type="entry name" value="PH domain-like"/>
    <property type="match status" value="1"/>
</dbReference>
<proteinExistence type="predicted"/>
<dbReference type="PROSITE" id="PS50105">
    <property type="entry name" value="SAM_DOMAIN"/>
    <property type="match status" value="1"/>
</dbReference>
<dbReference type="InterPro" id="IPR017874">
    <property type="entry name" value="CRIC_domain"/>
</dbReference>
<accession>A0A8D0L7R2</accession>
<feature type="domain" description="SAM" evidence="4">
    <location>
        <begin position="7"/>
        <end position="70"/>
    </location>
</feature>
<dbReference type="SMART" id="SM00233">
    <property type="entry name" value="PH"/>
    <property type="match status" value="1"/>
</dbReference>
<feature type="domain" description="CRIC" evidence="5">
    <location>
        <begin position="78"/>
        <end position="171"/>
    </location>
</feature>
<dbReference type="Gene3D" id="1.10.150.50">
    <property type="entry name" value="Transcription Factor, Ets-1"/>
    <property type="match status" value="1"/>
</dbReference>
<evidence type="ECO:0000256" key="1">
    <source>
        <dbReference type="ARBA" id="ARBA00022553"/>
    </source>
</evidence>
<feature type="compositionally biased region" description="Low complexity" evidence="2">
    <location>
        <begin position="495"/>
        <end position="514"/>
    </location>
</feature>
<organism evidence="6 7">
    <name type="scientific">Sphenodon punctatus</name>
    <name type="common">Tuatara</name>
    <name type="synonym">Hatteria punctata</name>
    <dbReference type="NCBI Taxonomy" id="8508"/>
    <lineage>
        <taxon>Eukaryota</taxon>
        <taxon>Metazoa</taxon>
        <taxon>Chordata</taxon>
        <taxon>Craniata</taxon>
        <taxon>Vertebrata</taxon>
        <taxon>Euteleostomi</taxon>
        <taxon>Lepidosauria</taxon>
        <taxon>Sphenodontia</taxon>
        <taxon>Sphenodontidae</taxon>
        <taxon>Sphenodon</taxon>
    </lineage>
</organism>
<dbReference type="AlphaFoldDB" id="A0A8D0L7R2"/>
<dbReference type="InterPro" id="IPR049628">
    <property type="entry name" value="CNK1-3_SAM"/>
</dbReference>
<dbReference type="SMART" id="SM00454">
    <property type="entry name" value="SAM"/>
    <property type="match status" value="1"/>
</dbReference>
<dbReference type="GO" id="GO:0005938">
    <property type="term" value="C:cell cortex"/>
    <property type="evidence" value="ECO:0007669"/>
    <property type="project" value="Ensembl"/>
</dbReference>
<dbReference type="InterPro" id="IPR051566">
    <property type="entry name" value="CNKSR"/>
</dbReference>
<evidence type="ECO:0000259" key="3">
    <source>
        <dbReference type="PROSITE" id="PS50003"/>
    </source>
</evidence>
<dbReference type="Gene3D" id="2.30.29.30">
    <property type="entry name" value="Pleckstrin-homology domain (PH domain)/Phosphotyrosine-binding domain (PTB)"/>
    <property type="match status" value="1"/>
</dbReference>
<feature type="region of interest" description="Disordered" evidence="2">
    <location>
        <begin position="645"/>
        <end position="666"/>
    </location>
</feature>
<dbReference type="InterPro" id="IPR001660">
    <property type="entry name" value="SAM"/>
</dbReference>
<feature type="compositionally biased region" description="Basic and acidic residues" evidence="2">
    <location>
        <begin position="478"/>
        <end position="494"/>
    </location>
</feature>
<dbReference type="Pfam" id="PF00536">
    <property type="entry name" value="SAM_1"/>
    <property type="match status" value="1"/>
</dbReference>
<dbReference type="PROSITE" id="PS51290">
    <property type="entry name" value="CRIC"/>
    <property type="match status" value="1"/>
</dbReference>
<name>A0A8D0L7R2_SPHPU</name>
<evidence type="ECO:0000313" key="6">
    <source>
        <dbReference type="Ensembl" id="ENSSPUP00000013767.1"/>
    </source>
</evidence>
<dbReference type="GeneTree" id="ENSGT00940000159599"/>
<evidence type="ECO:0000313" key="7">
    <source>
        <dbReference type="Proteomes" id="UP000694392"/>
    </source>
</evidence>
<evidence type="ECO:0000259" key="4">
    <source>
        <dbReference type="PROSITE" id="PS50105"/>
    </source>
</evidence>
<feature type="domain" description="PH" evidence="3">
    <location>
        <begin position="351"/>
        <end position="450"/>
    </location>
</feature>
<keyword evidence="7" id="KW-1185">Reference proteome</keyword>
<dbReference type="Proteomes" id="UP000694392">
    <property type="component" value="Unplaced"/>
</dbReference>
<dbReference type="Pfam" id="PF00169">
    <property type="entry name" value="PH"/>
    <property type="match status" value="1"/>
</dbReference>
<dbReference type="SUPFAM" id="SSF47769">
    <property type="entry name" value="SAM/Pointed domain"/>
    <property type="match status" value="1"/>
</dbReference>